<keyword evidence="2" id="KW-1185">Reference proteome</keyword>
<evidence type="ECO:0000313" key="2">
    <source>
        <dbReference type="Proteomes" id="UP000664859"/>
    </source>
</evidence>
<dbReference type="OrthoDB" id="427138at2759"/>
<accession>A0A836C7H9</accession>
<reference evidence="1" key="1">
    <citation type="submission" date="2021-02" db="EMBL/GenBank/DDBJ databases">
        <title>First Annotated Genome of the Yellow-green Alga Tribonema minus.</title>
        <authorList>
            <person name="Mahan K.M."/>
        </authorList>
    </citation>
    <scope>NUCLEOTIDE SEQUENCE</scope>
    <source>
        <strain evidence="1">UTEX B ZZ1240</strain>
    </source>
</reference>
<sequence>MSDPEHSTSVEKTTADRLADVLIQLKPVFTHLEALTERAQPLLTNAELQARSAWAGLQPYHPEALGPILLGLALVFAGGAFPTLVTAVEAVRVSGTWPGVVDACGALRANYKAARAAQEKDDQVDADRDGIADVAQADARALLRRRGALLLKSVNADQVADAAQRLAAALLAVLATLRVRAARALAIGTALGRLTHDWCGAVVTEAAARALPPDARRAAPALVACAFRAAGVLAAAALARPVFAAFVAQRGAALAVGAAADLALRARCVAPGHWADAQRVRLAAALGAAGFAVQWWRAFQLAFALRVALLPLSAVEWALTLCFAVLV</sequence>
<evidence type="ECO:0000313" key="1">
    <source>
        <dbReference type="EMBL" id="KAG5175539.1"/>
    </source>
</evidence>
<dbReference type="EMBL" id="JAFCMP010000548">
    <property type="protein sequence ID" value="KAG5175539.1"/>
    <property type="molecule type" value="Genomic_DNA"/>
</dbReference>
<dbReference type="Proteomes" id="UP000664859">
    <property type="component" value="Unassembled WGS sequence"/>
</dbReference>
<organism evidence="1 2">
    <name type="scientific">Tribonema minus</name>
    <dbReference type="NCBI Taxonomy" id="303371"/>
    <lineage>
        <taxon>Eukaryota</taxon>
        <taxon>Sar</taxon>
        <taxon>Stramenopiles</taxon>
        <taxon>Ochrophyta</taxon>
        <taxon>PX clade</taxon>
        <taxon>Xanthophyceae</taxon>
        <taxon>Tribonematales</taxon>
        <taxon>Tribonemataceae</taxon>
        <taxon>Tribonema</taxon>
    </lineage>
</organism>
<gene>
    <name evidence="1" type="ORF">JKP88DRAFT_338307</name>
</gene>
<comment type="caution">
    <text evidence="1">The sequence shown here is derived from an EMBL/GenBank/DDBJ whole genome shotgun (WGS) entry which is preliminary data.</text>
</comment>
<proteinExistence type="predicted"/>
<dbReference type="AlphaFoldDB" id="A0A836C7H9"/>
<name>A0A836C7H9_9STRA</name>
<protein>
    <submittedName>
        <fullName evidence="1">Uncharacterized protein</fullName>
    </submittedName>
</protein>